<comment type="caution">
    <text evidence="8">The sequence shown here is derived from an EMBL/GenBank/DDBJ whole genome shotgun (WGS) entry which is preliminary data.</text>
</comment>
<keyword evidence="4" id="KW-0808">Transferase</keyword>
<accession>A0AAV7EUP2</accession>
<dbReference type="Gene3D" id="3.40.50.150">
    <property type="entry name" value="Vaccinia Virus protein VP39"/>
    <property type="match status" value="1"/>
</dbReference>
<dbReference type="InterPro" id="IPR029063">
    <property type="entry name" value="SAM-dependent_MTases_sf"/>
</dbReference>
<organism evidence="8 9">
    <name type="scientific">Aristolochia fimbriata</name>
    <name type="common">White veined hardy Dutchman's pipe vine</name>
    <dbReference type="NCBI Taxonomy" id="158543"/>
    <lineage>
        <taxon>Eukaryota</taxon>
        <taxon>Viridiplantae</taxon>
        <taxon>Streptophyta</taxon>
        <taxon>Embryophyta</taxon>
        <taxon>Tracheophyta</taxon>
        <taxon>Spermatophyta</taxon>
        <taxon>Magnoliopsida</taxon>
        <taxon>Magnoliidae</taxon>
        <taxon>Piperales</taxon>
        <taxon>Aristolochiaceae</taxon>
        <taxon>Aristolochia</taxon>
    </lineage>
</organism>
<evidence type="ECO:0000256" key="5">
    <source>
        <dbReference type="ARBA" id="ARBA00022946"/>
    </source>
</evidence>
<evidence type="ECO:0000256" key="6">
    <source>
        <dbReference type="ARBA" id="ARBA00060463"/>
    </source>
</evidence>
<sequence length="334" mass="36791">MAACLSYVGVPFPSSSRVSTLPSPGKQRLTVRCFSSPRVRASATVSVEATPELDSDDKVSFNNNFLACPICYDPLIKNAERESTAFQCPTCKKCYSKNEVFHDLTIAGGAKTYGEVKPLSTEVFRLSLVSFLYERGWRQSFIWGGFPGPDKEFEMAQTYLESTRGGILVDASCGSGLFTRRFVKSEIYSRVIAMDFSENMLRQCYEFVEQDALPKENLTLVRADISRLPFASSSIDAVHAGAALHCWPSPSTAVAEICRVLRPGGVFVATTFVLDGIPALPPVLKASRQYFAQVSSNHYFFTNELEDLFKACGLVGFQSVRNGSFIMMSANKPS</sequence>
<dbReference type="SUPFAM" id="SSF53335">
    <property type="entry name" value="S-adenosyl-L-methionine-dependent methyltransferases"/>
    <property type="match status" value="1"/>
</dbReference>
<comment type="subcellular location">
    <subcellularLocation>
        <location evidence="6">Plastid</location>
        <location evidence="6">Chloroplast</location>
        <location evidence="6">Plastoglobule</location>
    </subcellularLocation>
</comment>
<dbReference type="Proteomes" id="UP000825729">
    <property type="component" value="Unassembled WGS sequence"/>
</dbReference>
<reference evidence="8 9" key="1">
    <citation type="submission" date="2021-07" db="EMBL/GenBank/DDBJ databases">
        <title>The Aristolochia fimbriata genome: insights into angiosperm evolution, floral development and chemical biosynthesis.</title>
        <authorList>
            <person name="Jiao Y."/>
        </authorList>
    </citation>
    <scope>NUCLEOTIDE SEQUENCE [LARGE SCALE GENOMIC DNA]</scope>
    <source>
        <strain evidence="8">IBCAS-2021</strain>
        <tissue evidence="8">Leaf</tissue>
    </source>
</reference>
<dbReference type="AlphaFoldDB" id="A0AAV7EUP2"/>
<feature type="domain" description="Methyltransferase type 11" evidence="7">
    <location>
        <begin position="169"/>
        <end position="268"/>
    </location>
</feature>
<evidence type="ECO:0000256" key="2">
    <source>
        <dbReference type="ARBA" id="ARBA00022603"/>
    </source>
</evidence>
<dbReference type="GO" id="GO:0008757">
    <property type="term" value="F:S-adenosylmethionine-dependent methyltransferase activity"/>
    <property type="evidence" value="ECO:0007669"/>
    <property type="project" value="InterPro"/>
</dbReference>
<dbReference type="FunFam" id="3.40.50.150:FF:000144">
    <property type="entry name" value="Putative methyltransferase, chloroplastic"/>
    <property type="match status" value="1"/>
</dbReference>
<evidence type="ECO:0000256" key="1">
    <source>
        <dbReference type="ARBA" id="ARBA00022528"/>
    </source>
</evidence>
<dbReference type="GO" id="GO:0010287">
    <property type="term" value="C:plastoglobule"/>
    <property type="evidence" value="ECO:0007669"/>
    <property type="project" value="UniProtKB-SubCell"/>
</dbReference>
<dbReference type="Pfam" id="PF08241">
    <property type="entry name" value="Methyltransf_11"/>
    <property type="match status" value="1"/>
</dbReference>
<evidence type="ECO:0000259" key="7">
    <source>
        <dbReference type="Pfam" id="PF08241"/>
    </source>
</evidence>
<dbReference type="InterPro" id="IPR013216">
    <property type="entry name" value="Methyltransf_11"/>
</dbReference>
<evidence type="ECO:0000256" key="4">
    <source>
        <dbReference type="ARBA" id="ARBA00022679"/>
    </source>
</evidence>
<evidence type="ECO:0000256" key="3">
    <source>
        <dbReference type="ARBA" id="ARBA00022640"/>
    </source>
</evidence>
<dbReference type="PANTHER" id="PTHR43591">
    <property type="entry name" value="METHYLTRANSFERASE"/>
    <property type="match status" value="1"/>
</dbReference>
<name>A0AAV7EUP2_ARIFI</name>
<dbReference type="PANTHER" id="PTHR43591:SF46">
    <property type="entry name" value="OS08G0411200 PROTEIN"/>
    <property type="match status" value="1"/>
</dbReference>
<dbReference type="GO" id="GO:0032259">
    <property type="term" value="P:methylation"/>
    <property type="evidence" value="ECO:0007669"/>
    <property type="project" value="UniProtKB-KW"/>
</dbReference>
<keyword evidence="3" id="KW-0934">Plastid</keyword>
<dbReference type="CDD" id="cd02440">
    <property type="entry name" value="AdoMet_MTases"/>
    <property type="match status" value="1"/>
</dbReference>
<protein>
    <recommendedName>
        <fullName evidence="7">Methyltransferase type 11 domain-containing protein</fullName>
    </recommendedName>
</protein>
<gene>
    <name evidence="8" type="ORF">H6P81_011521</name>
</gene>
<proteinExistence type="predicted"/>
<evidence type="ECO:0000313" key="9">
    <source>
        <dbReference type="Proteomes" id="UP000825729"/>
    </source>
</evidence>
<dbReference type="EMBL" id="JAINDJ010000004">
    <property type="protein sequence ID" value="KAG9451556.1"/>
    <property type="molecule type" value="Genomic_DNA"/>
</dbReference>
<keyword evidence="2" id="KW-0489">Methyltransferase</keyword>
<evidence type="ECO:0000313" key="8">
    <source>
        <dbReference type="EMBL" id="KAG9451556.1"/>
    </source>
</evidence>
<keyword evidence="1" id="KW-0150">Chloroplast</keyword>
<keyword evidence="9" id="KW-1185">Reference proteome</keyword>
<keyword evidence="5" id="KW-0809">Transit peptide</keyword>